<evidence type="ECO:0000313" key="2">
    <source>
        <dbReference type="Proteomes" id="UP001152799"/>
    </source>
</evidence>
<dbReference type="AlphaFoldDB" id="A0A9N9QES0"/>
<gene>
    <name evidence="1" type="ORF">CEUTPL_LOCUS2345</name>
</gene>
<evidence type="ECO:0000313" key="1">
    <source>
        <dbReference type="EMBL" id="CAG9761648.1"/>
    </source>
</evidence>
<name>A0A9N9QES0_9CUCU</name>
<sequence length="44" mass="5339">MYRVFFHILTPHLQPLPLQIDERCKYKSCTVLTKFLESMVRNKN</sequence>
<dbReference type="EMBL" id="OU892286">
    <property type="protein sequence ID" value="CAG9761648.1"/>
    <property type="molecule type" value="Genomic_DNA"/>
</dbReference>
<protein>
    <submittedName>
        <fullName evidence="1">Uncharacterized protein</fullName>
    </submittedName>
</protein>
<reference evidence="1" key="1">
    <citation type="submission" date="2022-01" db="EMBL/GenBank/DDBJ databases">
        <authorList>
            <person name="King R."/>
        </authorList>
    </citation>
    <scope>NUCLEOTIDE SEQUENCE</scope>
</reference>
<proteinExistence type="predicted"/>
<organism evidence="1 2">
    <name type="scientific">Ceutorhynchus assimilis</name>
    <name type="common">cabbage seed weevil</name>
    <dbReference type="NCBI Taxonomy" id="467358"/>
    <lineage>
        <taxon>Eukaryota</taxon>
        <taxon>Metazoa</taxon>
        <taxon>Ecdysozoa</taxon>
        <taxon>Arthropoda</taxon>
        <taxon>Hexapoda</taxon>
        <taxon>Insecta</taxon>
        <taxon>Pterygota</taxon>
        <taxon>Neoptera</taxon>
        <taxon>Endopterygota</taxon>
        <taxon>Coleoptera</taxon>
        <taxon>Polyphaga</taxon>
        <taxon>Cucujiformia</taxon>
        <taxon>Curculionidae</taxon>
        <taxon>Ceutorhynchinae</taxon>
        <taxon>Ceutorhynchus</taxon>
    </lineage>
</organism>
<dbReference type="Proteomes" id="UP001152799">
    <property type="component" value="Chromosome 10"/>
</dbReference>
<keyword evidence="2" id="KW-1185">Reference proteome</keyword>
<accession>A0A9N9QES0</accession>